<accession>A0A1A6C5L2</accession>
<dbReference type="EMBL" id="JQSG02000002">
    <property type="protein sequence ID" value="OBS09852.1"/>
    <property type="molecule type" value="Genomic_DNA"/>
</dbReference>
<protein>
    <submittedName>
        <fullName evidence="2">Uncharacterized protein</fullName>
    </submittedName>
</protein>
<organism evidence="2 3">
    <name type="scientific">Acidihalobacter prosperus</name>
    <dbReference type="NCBI Taxonomy" id="160660"/>
    <lineage>
        <taxon>Bacteria</taxon>
        <taxon>Pseudomonadati</taxon>
        <taxon>Pseudomonadota</taxon>
        <taxon>Gammaproteobacteria</taxon>
        <taxon>Chromatiales</taxon>
        <taxon>Ectothiorhodospiraceae</taxon>
        <taxon>Acidihalobacter</taxon>
    </lineage>
</organism>
<keyword evidence="3" id="KW-1185">Reference proteome</keyword>
<sequence>MRRCRQASGQGGESYHPHGAWRQRDRPTRSSAVLAGYAASAGRAVQDRRGHHHRLGSRGVAVRREYGCLLPEF</sequence>
<evidence type="ECO:0000256" key="1">
    <source>
        <dbReference type="SAM" id="MobiDB-lite"/>
    </source>
</evidence>
<feature type="region of interest" description="Disordered" evidence="1">
    <location>
        <begin position="1"/>
        <end position="29"/>
    </location>
</feature>
<dbReference type="AlphaFoldDB" id="A0A1A6C5L2"/>
<evidence type="ECO:0000313" key="2">
    <source>
        <dbReference type="EMBL" id="OBS09852.1"/>
    </source>
</evidence>
<comment type="caution">
    <text evidence="2">The sequence shown here is derived from an EMBL/GenBank/DDBJ whole genome shotgun (WGS) entry which is preliminary data.</text>
</comment>
<evidence type="ECO:0000313" key="3">
    <source>
        <dbReference type="Proteomes" id="UP000029273"/>
    </source>
</evidence>
<name>A0A1A6C5L2_9GAMM</name>
<proteinExistence type="predicted"/>
<reference evidence="2 3" key="1">
    <citation type="journal article" date="2014" name="Genome Announc.">
        <title>Draft Genome Sequence of the Iron-Oxidizing, Acidophilic, and Halotolerant 'Thiobacillus prosperus' Type Strain DSM 5130.</title>
        <authorList>
            <person name="Ossandon F.J."/>
            <person name="Cardenas J.P."/>
            <person name="Corbett M."/>
            <person name="Quatrini R."/>
            <person name="Holmes D.S."/>
            <person name="Watkin E."/>
        </authorList>
    </citation>
    <scope>NUCLEOTIDE SEQUENCE [LARGE SCALE GENOMIC DNA]</scope>
    <source>
        <strain evidence="2 3">DSM 5130</strain>
    </source>
</reference>
<dbReference type="Proteomes" id="UP000029273">
    <property type="component" value="Unassembled WGS sequence"/>
</dbReference>
<gene>
    <name evidence="2" type="ORF">Thpro_020902</name>
</gene>